<evidence type="ECO:0000256" key="19">
    <source>
        <dbReference type="ARBA" id="ARBA00071287"/>
    </source>
</evidence>
<feature type="binding site" description="axial binding residue" evidence="20">
    <location>
        <position position="208"/>
    </location>
    <ligand>
        <name>heme b</name>
        <dbReference type="ChEBI" id="CHEBI:60344"/>
        <label>1</label>
    </ligand>
    <ligandPart>
        <name>Fe</name>
        <dbReference type="ChEBI" id="CHEBI:18248"/>
    </ligandPart>
</feature>
<feature type="transmembrane region" description="Helical" evidence="21">
    <location>
        <begin position="107"/>
        <end position="131"/>
    </location>
</feature>
<organism evidence="23 24">
    <name type="scientific">Streptomyces echinoruber</name>
    <dbReference type="NCBI Taxonomy" id="68898"/>
    <lineage>
        <taxon>Bacteria</taxon>
        <taxon>Bacillati</taxon>
        <taxon>Actinomycetota</taxon>
        <taxon>Actinomycetes</taxon>
        <taxon>Kitasatosporales</taxon>
        <taxon>Streptomycetaceae</taxon>
        <taxon>Streptomyces</taxon>
    </lineage>
</organism>
<dbReference type="PANTHER" id="PTHR30598:SF3">
    <property type="entry name" value="RESPIRATORY NITRATE REDUCTASE 1 GAMMA CHAIN"/>
    <property type="match status" value="1"/>
</dbReference>
<dbReference type="NCBIfam" id="TIGR00351">
    <property type="entry name" value="narI"/>
    <property type="match status" value="1"/>
</dbReference>
<evidence type="ECO:0000256" key="14">
    <source>
        <dbReference type="ARBA" id="ARBA00023136"/>
    </source>
</evidence>
<evidence type="ECO:0000256" key="18">
    <source>
        <dbReference type="ARBA" id="ARBA00061480"/>
    </source>
</evidence>
<evidence type="ECO:0000256" key="16">
    <source>
        <dbReference type="ARBA" id="ARBA00061095"/>
    </source>
</evidence>
<evidence type="ECO:0000313" key="23">
    <source>
        <dbReference type="EMBL" id="GGZ88023.1"/>
    </source>
</evidence>
<dbReference type="FunFam" id="1.20.950.20:FF:000001">
    <property type="entry name" value="Respiratory nitrate reductase subunit gamma"/>
    <property type="match status" value="1"/>
</dbReference>
<dbReference type="GO" id="GO:0019645">
    <property type="term" value="P:anaerobic electron transport chain"/>
    <property type="evidence" value="ECO:0007669"/>
    <property type="project" value="TreeGrafter"/>
</dbReference>
<evidence type="ECO:0000256" key="13">
    <source>
        <dbReference type="ARBA" id="ARBA00023063"/>
    </source>
</evidence>
<keyword evidence="24" id="KW-1185">Reference proteome</keyword>
<protein>
    <recommendedName>
        <fullName evidence="19">Nitrate reductase-like protein NarX</fullName>
    </recommendedName>
</protein>
<keyword evidence="14 21" id="KW-0472">Membrane</keyword>
<evidence type="ECO:0000256" key="9">
    <source>
        <dbReference type="ARBA" id="ARBA00022982"/>
    </source>
</evidence>
<dbReference type="Proteomes" id="UP000623010">
    <property type="component" value="Unassembled WGS sequence"/>
</dbReference>
<comment type="similarity">
    <text evidence="16">In the central section; belongs to the NarJ/NarW family.</text>
</comment>
<dbReference type="Gene3D" id="1.20.950.20">
    <property type="entry name" value="Transmembrane di-heme cytochromes, Chain C"/>
    <property type="match status" value="1"/>
</dbReference>
<feature type="domain" description="NarG-like" evidence="22">
    <location>
        <begin position="27"/>
        <end position="245"/>
    </location>
</feature>
<dbReference type="GO" id="GO:0042128">
    <property type="term" value="P:nitrate assimilation"/>
    <property type="evidence" value="ECO:0007669"/>
    <property type="project" value="UniProtKB-KW"/>
</dbReference>
<feature type="transmembrane region" description="Helical" evidence="21">
    <location>
        <begin position="151"/>
        <end position="171"/>
    </location>
</feature>
<dbReference type="GO" id="GO:0009325">
    <property type="term" value="C:nitrate reductase complex"/>
    <property type="evidence" value="ECO:0007669"/>
    <property type="project" value="InterPro"/>
</dbReference>
<dbReference type="SUPFAM" id="SSF103501">
    <property type="entry name" value="Respiratory nitrate reductase 1 gamma chain"/>
    <property type="match status" value="1"/>
</dbReference>
<comment type="similarity">
    <text evidence="18">In the N-terminal section; belongs to the nitrate reductase alpha subunit family.</text>
</comment>
<evidence type="ECO:0000256" key="21">
    <source>
        <dbReference type="SAM" id="Phobius"/>
    </source>
</evidence>
<keyword evidence="9" id="KW-0249">Electron transport</keyword>
<dbReference type="InterPro" id="IPR023234">
    <property type="entry name" value="NarG-like_domain"/>
</dbReference>
<comment type="cofactor">
    <cofactor evidence="2">
        <name>heme b</name>
        <dbReference type="ChEBI" id="CHEBI:60344"/>
    </cofactor>
</comment>
<evidence type="ECO:0000256" key="20">
    <source>
        <dbReference type="PIRSR" id="PIRSR603816-1"/>
    </source>
</evidence>
<dbReference type="GO" id="GO:0008940">
    <property type="term" value="F:nitrate reductase activity"/>
    <property type="evidence" value="ECO:0007669"/>
    <property type="project" value="InterPro"/>
</dbReference>
<dbReference type="EMBL" id="BMWH01000009">
    <property type="protein sequence ID" value="GGZ88023.1"/>
    <property type="molecule type" value="Genomic_DNA"/>
</dbReference>
<feature type="binding site" description="axial binding residue" evidence="20">
    <location>
        <position position="226"/>
    </location>
    <ligand>
        <name>heme b</name>
        <dbReference type="ChEBI" id="CHEBI:60344"/>
        <label>1</label>
    </ligand>
    <ligandPart>
        <name>Fe</name>
        <dbReference type="ChEBI" id="CHEBI:18248"/>
    </ligandPart>
</feature>
<evidence type="ECO:0000256" key="8">
    <source>
        <dbReference type="ARBA" id="ARBA00022723"/>
    </source>
</evidence>
<evidence type="ECO:0000256" key="3">
    <source>
        <dbReference type="ARBA" id="ARBA00004651"/>
    </source>
</evidence>
<dbReference type="GO" id="GO:0009055">
    <property type="term" value="F:electron transfer activity"/>
    <property type="evidence" value="ECO:0007669"/>
    <property type="project" value="TreeGrafter"/>
</dbReference>
<comment type="cofactor">
    <cofactor evidence="1">
        <name>Mo-bis(molybdopterin guanine dinucleotide)</name>
        <dbReference type="ChEBI" id="CHEBI:60539"/>
    </cofactor>
</comment>
<comment type="caution">
    <text evidence="23">The sequence shown here is derived from an EMBL/GenBank/DDBJ whole genome shotgun (WGS) entry which is preliminary data.</text>
</comment>
<feature type="binding site" description="axial binding residue" evidence="20">
    <location>
        <position position="86"/>
    </location>
    <ligand>
        <name>heme b</name>
        <dbReference type="ChEBI" id="CHEBI:60344"/>
        <label>1</label>
    </ligand>
    <ligandPart>
        <name>Fe</name>
        <dbReference type="ChEBI" id="CHEBI:18248"/>
    </ligandPart>
</feature>
<evidence type="ECO:0000256" key="17">
    <source>
        <dbReference type="ARBA" id="ARBA00061196"/>
    </source>
</evidence>
<evidence type="ECO:0000256" key="6">
    <source>
        <dbReference type="ARBA" id="ARBA00022617"/>
    </source>
</evidence>
<comment type="subcellular location">
    <subcellularLocation>
        <location evidence="3">Cell membrane</location>
        <topology evidence="3">Multi-pass membrane protein</topology>
    </subcellularLocation>
</comment>
<keyword evidence="6 20" id="KW-0349">Heme</keyword>
<dbReference type="GO" id="GO:0005886">
    <property type="term" value="C:plasma membrane"/>
    <property type="evidence" value="ECO:0007669"/>
    <property type="project" value="UniProtKB-SubCell"/>
</dbReference>
<feature type="transmembrane region" description="Helical" evidence="21">
    <location>
        <begin position="67"/>
        <end position="87"/>
    </location>
</feature>
<dbReference type="PANTHER" id="PTHR30598">
    <property type="entry name" value="NITRATE REDUCTASE PRIVATE CHAPERONE, REDOX ENZYME MATURATION PROTEIN REMP FAMILY"/>
    <property type="match status" value="1"/>
</dbReference>
<feature type="binding site" description="axial binding residue" evidence="20">
    <location>
        <position position="76"/>
    </location>
    <ligand>
        <name>heme b</name>
        <dbReference type="ChEBI" id="CHEBI:60344"/>
        <label>1</label>
    </ligand>
    <ligandPart>
        <name>Fe</name>
        <dbReference type="ChEBI" id="CHEBI:18248"/>
    </ligandPart>
</feature>
<dbReference type="InterPro" id="IPR003816">
    <property type="entry name" value="Nitrate_red_gam"/>
</dbReference>
<dbReference type="GO" id="GO:0046872">
    <property type="term" value="F:metal ion binding"/>
    <property type="evidence" value="ECO:0007669"/>
    <property type="project" value="UniProtKB-KW"/>
</dbReference>
<evidence type="ECO:0000256" key="15">
    <source>
        <dbReference type="ARBA" id="ARBA00056200"/>
    </source>
</evidence>
<keyword evidence="13" id="KW-0534">Nitrate assimilation</keyword>
<keyword evidence="5" id="KW-1003">Cell membrane</keyword>
<accession>A0A918VCF0</accession>
<sequence>MTAAAQAATTAPHTLTTAAGTGTGGILLWVVLPYLALAVFVLGHVWRYRYDKFGWTTRSSQLYENRLLRIGSPLFHFGVLVVLLGHIGGLVVPKSWTEAAGIGEDAYHATAVALGTVAGVCTLGGLAILVYRRRTVGPVFSATTRNDKAMYASLTATIVLGLAATVAANLVGGGYDYRETISVWFRSIFSLRPDPDRMTGAPILFQLHAISAMLLFAAWPFTRLVHMLTAPVGYLTRPYIVYRSRDTRLGARAPRRGWERIG</sequence>
<name>A0A918VCF0_9ACTN</name>
<dbReference type="InterPro" id="IPR051936">
    <property type="entry name" value="Heme-iron_electron_transfer"/>
</dbReference>
<keyword evidence="12 20" id="KW-0408">Iron</keyword>
<evidence type="ECO:0000256" key="2">
    <source>
        <dbReference type="ARBA" id="ARBA00001970"/>
    </source>
</evidence>
<dbReference type="InterPro" id="IPR036197">
    <property type="entry name" value="NarG-like_sf"/>
</dbReference>
<evidence type="ECO:0000256" key="11">
    <source>
        <dbReference type="ARBA" id="ARBA00023002"/>
    </source>
</evidence>
<keyword evidence="11" id="KW-0560">Oxidoreductase</keyword>
<keyword evidence="10 21" id="KW-1133">Transmembrane helix</keyword>
<keyword evidence="7 21" id="KW-0812">Transmembrane</keyword>
<reference evidence="23" key="2">
    <citation type="submission" date="2020-09" db="EMBL/GenBank/DDBJ databases">
        <authorList>
            <person name="Sun Q."/>
            <person name="Ohkuma M."/>
        </authorList>
    </citation>
    <scope>NUCLEOTIDE SEQUENCE</scope>
    <source>
        <strain evidence="23">JCM 5016</strain>
    </source>
</reference>
<dbReference type="GO" id="GO:0020037">
    <property type="term" value="F:heme binding"/>
    <property type="evidence" value="ECO:0007669"/>
    <property type="project" value="TreeGrafter"/>
</dbReference>
<evidence type="ECO:0000256" key="5">
    <source>
        <dbReference type="ARBA" id="ARBA00022475"/>
    </source>
</evidence>
<feature type="transmembrane region" description="Helical" evidence="21">
    <location>
        <begin position="26"/>
        <end position="46"/>
    </location>
</feature>
<evidence type="ECO:0000313" key="24">
    <source>
        <dbReference type="Proteomes" id="UP000623010"/>
    </source>
</evidence>
<dbReference type="RefSeq" id="WP_190057717.1">
    <property type="nucleotide sequence ID" value="NZ_BMWH01000009.1"/>
</dbReference>
<proteinExistence type="inferred from homology"/>
<evidence type="ECO:0000259" key="22">
    <source>
        <dbReference type="Pfam" id="PF02665"/>
    </source>
</evidence>
<evidence type="ECO:0000256" key="1">
    <source>
        <dbReference type="ARBA" id="ARBA00001942"/>
    </source>
</evidence>
<keyword evidence="8" id="KW-0479">Metal-binding</keyword>
<evidence type="ECO:0000256" key="12">
    <source>
        <dbReference type="ARBA" id="ARBA00023004"/>
    </source>
</evidence>
<comment type="function">
    <text evidence="15">Does not seem to have nitrate reductase activity.</text>
</comment>
<feature type="transmembrane region" description="Helical" evidence="21">
    <location>
        <begin position="203"/>
        <end position="221"/>
    </location>
</feature>
<dbReference type="Pfam" id="PF02665">
    <property type="entry name" value="Nitrate_red_gam"/>
    <property type="match status" value="1"/>
</dbReference>
<evidence type="ECO:0000256" key="7">
    <source>
        <dbReference type="ARBA" id="ARBA00022692"/>
    </source>
</evidence>
<evidence type="ECO:0000256" key="10">
    <source>
        <dbReference type="ARBA" id="ARBA00022989"/>
    </source>
</evidence>
<dbReference type="AlphaFoldDB" id="A0A918VCF0"/>
<gene>
    <name evidence="23" type="ORF">GCM10010389_27830</name>
</gene>
<comment type="similarity">
    <text evidence="17">In the C-terminal section; belongs to the nitrate reductase gamma subunit family.</text>
</comment>
<keyword evidence="4" id="KW-0813">Transport</keyword>
<evidence type="ECO:0000256" key="4">
    <source>
        <dbReference type="ARBA" id="ARBA00022448"/>
    </source>
</evidence>
<reference evidence="23" key="1">
    <citation type="journal article" date="2014" name="Int. J. Syst. Evol. Microbiol.">
        <title>Complete genome sequence of Corynebacterium casei LMG S-19264T (=DSM 44701T), isolated from a smear-ripened cheese.</title>
        <authorList>
            <consortium name="US DOE Joint Genome Institute (JGI-PGF)"/>
            <person name="Walter F."/>
            <person name="Albersmeier A."/>
            <person name="Kalinowski J."/>
            <person name="Ruckert C."/>
        </authorList>
    </citation>
    <scope>NUCLEOTIDE SEQUENCE</scope>
    <source>
        <strain evidence="23">JCM 5016</strain>
    </source>
</reference>